<dbReference type="Proteomes" id="UP000015104">
    <property type="component" value="Unassembled WGS sequence"/>
</dbReference>
<dbReference type="AlphaFoldDB" id="T1K1V7"/>
<dbReference type="Gene3D" id="1.20.1280.50">
    <property type="match status" value="1"/>
</dbReference>
<dbReference type="KEGG" id="tut:107360051"/>
<dbReference type="InterPro" id="IPR032675">
    <property type="entry name" value="LRR_dom_sf"/>
</dbReference>
<dbReference type="SUPFAM" id="SSF52047">
    <property type="entry name" value="RNI-like"/>
    <property type="match status" value="1"/>
</dbReference>
<accession>T1K1V7</accession>
<dbReference type="InterPro" id="IPR001810">
    <property type="entry name" value="F-box_dom"/>
</dbReference>
<evidence type="ECO:0000259" key="1">
    <source>
        <dbReference type="Pfam" id="PF12937"/>
    </source>
</evidence>
<dbReference type="InterPro" id="IPR036047">
    <property type="entry name" value="F-box-like_dom_sf"/>
</dbReference>
<dbReference type="OrthoDB" id="10257471at2759"/>
<proteinExistence type="predicted"/>
<sequence>MSINSLPNDCLLIIFDDIKELDDLVNCYKVCTRWSLLIAKRAKRVKYLINNSLYSTPDDGYNEHVYIRTEKPIDGNCLENLFPNLRIVDIDYLLPKKVQLNHILKMVKSAKSLKGFFIELESPFEEVSRCCEDIDMVSVNNILLSKSSPYDGPICENGYRFKQLHIYQFNLREAREFELSFPNLHRLNAYDVDAGGYMKLFDDTVFLRLKIIEFFMVGKCNARFVNLFRFIDHCPVLQSAHISGLFYPLYFNVSKKHESLQDLVIDFAEDERTHWDTLESLMMKYPNLKHLSMRGCPGIKDEHIEKLVEILPNLTLIDVRGSEVTQKAADYCRRHERSIKLYFGDSKEGYRQIKLDWPQISIRRETICRGFDFMKHCFFKNYRSLPCFLDPMDEED</sequence>
<dbReference type="EMBL" id="CAEY01001357">
    <property type="status" value="NOT_ANNOTATED_CDS"/>
    <property type="molecule type" value="Genomic_DNA"/>
</dbReference>
<name>T1K1V7_TETUR</name>
<dbReference type="EnsemblMetazoa" id="tetur04g02810.1">
    <property type="protein sequence ID" value="tetur04g02810.1"/>
    <property type="gene ID" value="tetur04g02810"/>
</dbReference>
<protein>
    <recommendedName>
        <fullName evidence="1">F-box domain-containing protein</fullName>
    </recommendedName>
</protein>
<keyword evidence="3" id="KW-1185">Reference proteome</keyword>
<feature type="domain" description="F-box" evidence="1">
    <location>
        <begin position="3"/>
        <end position="39"/>
    </location>
</feature>
<gene>
    <name evidence="2" type="primary">107360051</name>
</gene>
<reference evidence="2" key="2">
    <citation type="submission" date="2015-06" db="UniProtKB">
        <authorList>
            <consortium name="EnsemblMetazoa"/>
        </authorList>
    </citation>
    <scope>IDENTIFICATION</scope>
</reference>
<dbReference type="Gene3D" id="3.80.10.10">
    <property type="entry name" value="Ribonuclease Inhibitor"/>
    <property type="match status" value="1"/>
</dbReference>
<evidence type="ECO:0000313" key="2">
    <source>
        <dbReference type="EnsemblMetazoa" id="tetur04g02810.1"/>
    </source>
</evidence>
<dbReference type="Pfam" id="PF12937">
    <property type="entry name" value="F-box-like"/>
    <property type="match status" value="1"/>
</dbReference>
<dbReference type="SUPFAM" id="SSF81383">
    <property type="entry name" value="F-box domain"/>
    <property type="match status" value="1"/>
</dbReference>
<organism evidence="2 3">
    <name type="scientific">Tetranychus urticae</name>
    <name type="common">Two-spotted spider mite</name>
    <dbReference type="NCBI Taxonomy" id="32264"/>
    <lineage>
        <taxon>Eukaryota</taxon>
        <taxon>Metazoa</taxon>
        <taxon>Ecdysozoa</taxon>
        <taxon>Arthropoda</taxon>
        <taxon>Chelicerata</taxon>
        <taxon>Arachnida</taxon>
        <taxon>Acari</taxon>
        <taxon>Acariformes</taxon>
        <taxon>Trombidiformes</taxon>
        <taxon>Prostigmata</taxon>
        <taxon>Eleutherengona</taxon>
        <taxon>Raphignathae</taxon>
        <taxon>Tetranychoidea</taxon>
        <taxon>Tetranychidae</taxon>
        <taxon>Tetranychus</taxon>
    </lineage>
</organism>
<reference evidence="3" key="1">
    <citation type="submission" date="2011-08" db="EMBL/GenBank/DDBJ databases">
        <authorList>
            <person name="Rombauts S."/>
        </authorList>
    </citation>
    <scope>NUCLEOTIDE SEQUENCE</scope>
    <source>
        <strain evidence="3">London</strain>
    </source>
</reference>
<dbReference type="HOGENOM" id="CLU_029073_0_0_1"/>
<evidence type="ECO:0000313" key="3">
    <source>
        <dbReference type="Proteomes" id="UP000015104"/>
    </source>
</evidence>